<feature type="region of interest" description="Disordered" evidence="1">
    <location>
        <begin position="41"/>
        <end position="80"/>
    </location>
</feature>
<evidence type="ECO:0000256" key="1">
    <source>
        <dbReference type="SAM" id="MobiDB-lite"/>
    </source>
</evidence>
<comment type="caution">
    <text evidence="2">The sequence shown here is derived from an EMBL/GenBank/DDBJ whole genome shotgun (WGS) entry which is preliminary data.</text>
</comment>
<proteinExistence type="predicted"/>
<gene>
    <name evidence="2" type="ORF">QLX08_006199</name>
</gene>
<name>A0AAW0ZU96_9HYME</name>
<feature type="compositionally biased region" description="Polar residues" evidence="1">
    <location>
        <begin position="55"/>
        <end position="80"/>
    </location>
</feature>
<reference evidence="2 3" key="1">
    <citation type="submission" date="2024-05" db="EMBL/GenBank/DDBJ databases">
        <title>The nuclear and mitochondrial genome assemblies of Tetragonisca angustula (Apidae: Meliponini), a tiny yet remarkable pollinator in the Neotropics.</title>
        <authorList>
            <person name="Ferrari R."/>
            <person name="Ricardo P.C."/>
            <person name="Dias F.C."/>
            <person name="Araujo N.S."/>
            <person name="Soares D.O."/>
            <person name="Zhou Q.-S."/>
            <person name="Zhu C.-D."/>
            <person name="Coutinho L."/>
            <person name="Airas M.C."/>
            <person name="Batista T.M."/>
        </authorList>
    </citation>
    <scope>NUCLEOTIDE SEQUENCE [LARGE SCALE GENOMIC DNA]</scope>
    <source>
        <strain evidence="2">ASF017062</strain>
        <tissue evidence="2">Abdomen</tissue>
    </source>
</reference>
<evidence type="ECO:0000313" key="2">
    <source>
        <dbReference type="EMBL" id="KAK9301357.1"/>
    </source>
</evidence>
<dbReference type="AlphaFoldDB" id="A0AAW0ZU96"/>
<protein>
    <submittedName>
        <fullName evidence="2">Uncharacterized protein</fullName>
    </submittedName>
</protein>
<sequence>MASRTSVCQRYISNYDEIRKSNSRVTNHVCANHSVCRNLSDESNADSRGTEKSSTKNNISVCRNDISSTDESGSLSSKQEENSISCETKESFASSWKSFSTCYNITEESDPLAEEMFKQFPRTQYTNESRRHWEMMVHCERAAFPRAASNLPLPSREARFYWHLYSTAAKNSHFYQRQVNHALLVTLAKLLHSEKRKRGMSVWPQLIRLQTFDRIGRKNLITHLERLIHKQTRLESICLEGLSLTPDEGVRLLLALYNSRKTMKYVHCWRAFEKMVSLAGDADYHGESRFYADKRIKICDWFRAIGCLEFLTTLSVNYAYIATPTGDLLVSLAKKLRTNWHWLQLLCLEEEILQKTQDGRDTETIVIPDAAWRTTHFWAPKLKVQYAIIGIPQYDVHKKFFTKQTRIHTFALSTSIDLRFRQPWYLDCTIKTLCAWYSNSLVYLCLQLWHNRQNLDNQLRHLFIYLPSLRFFEFIGEIRTLKTLCAMCSQIRSGRCNVHRVNMQLQDVIHDSSDKEKWIKCVKCMMICFKHDFDRMGVKFDINFYCC</sequence>
<evidence type="ECO:0000313" key="3">
    <source>
        <dbReference type="Proteomes" id="UP001432146"/>
    </source>
</evidence>
<organism evidence="2 3">
    <name type="scientific">Tetragonisca angustula</name>
    <dbReference type="NCBI Taxonomy" id="166442"/>
    <lineage>
        <taxon>Eukaryota</taxon>
        <taxon>Metazoa</taxon>
        <taxon>Ecdysozoa</taxon>
        <taxon>Arthropoda</taxon>
        <taxon>Hexapoda</taxon>
        <taxon>Insecta</taxon>
        <taxon>Pterygota</taxon>
        <taxon>Neoptera</taxon>
        <taxon>Endopterygota</taxon>
        <taxon>Hymenoptera</taxon>
        <taxon>Apocrita</taxon>
        <taxon>Aculeata</taxon>
        <taxon>Apoidea</taxon>
        <taxon>Anthophila</taxon>
        <taxon>Apidae</taxon>
        <taxon>Tetragonisca</taxon>
    </lineage>
</organism>
<dbReference type="Proteomes" id="UP001432146">
    <property type="component" value="Unassembled WGS sequence"/>
</dbReference>
<keyword evidence="3" id="KW-1185">Reference proteome</keyword>
<accession>A0AAW0ZU96</accession>
<dbReference type="EMBL" id="JAWNGG020000113">
    <property type="protein sequence ID" value="KAK9301357.1"/>
    <property type="molecule type" value="Genomic_DNA"/>
</dbReference>